<dbReference type="InterPro" id="IPR025827">
    <property type="entry name" value="Zn_ribbon_recom_dom"/>
</dbReference>
<dbReference type="InterPro" id="IPR050639">
    <property type="entry name" value="SSR_resolvase"/>
</dbReference>
<evidence type="ECO:0000256" key="6">
    <source>
        <dbReference type="SAM" id="MobiDB-lite"/>
    </source>
</evidence>
<dbReference type="InterPro" id="IPR038109">
    <property type="entry name" value="DNA_bind_recomb_sf"/>
</dbReference>
<feature type="domain" description="Recombinase" evidence="8">
    <location>
        <begin position="183"/>
        <end position="302"/>
    </location>
</feature>
<reference evidence="9 10" key="1">
    <citation type="submission" date="2019-06" db="EMBL/GenBank/DDBJ databases">
        <title>Sequencing the genomes of 1000 actinobacteria strains.</title>
        <authorList>
            <person name="Klenk H.-P."/>
        </authorList>
    </citation>
    <scope>NUCLEOTIDE SEQUENCE [LARGE SCALE GENOMIC DNA]</scope>
    <source>
        <strain evidence="9 10">DSM 18031</strain>
    </source>
</reference>
<evidence type="ECO:0000259" key="7">
    <source>
        <dbReference type="PROSITE" id="PS51736"/>
    </source>
</evidence>
<keyword evidence="10" id="KW-1185">Reference proteome</keyword>
<dbReference type="PROSITE" id="PS00397">
    <property type="entry name" value="RECOMBINASES_1"/>
    <property type="match status" value="1"/>
</dbReference>
<name>A0A543HS08_9MICO</name>
<dbReference type="Pfam" id="PF13408">
    <property type="entry name" value="Zn_ribbon_recom"/>
    <property type="match status" value="1"/>
</dbReference>
<dbReference type="Pfam" id="PF07508">
    <property type="entry name" value="Recombinase"/>
    <property type="match status" value="1"/>
</dbReference>
<feature type="domain" description="Resolvase/invertase-type recombinase catalytic" evidence="7">
    <location>
        <begin position="25"/>
        <end position="177"/>
    </location>
</feature>
<gene>
    <name evidence="9" type="ORF">FB466_2049</name>
</gene>
<dbReference type="PROSITE" id="PS51737">
    <property type="entry name" value="RECOMBINASE_DNA_BIND"/>
    <property type="match status" value="1"/>
</dbReference>
<keyword evidence="1" id="KW-0229">DNA integration</keyword>
<dbReference type="CDD" id="cd00338">
    <property type="entry name" value="Ser_Recombinase"/>
    <property type="match status" value="1"/>
</dbReference>
<evidence type="ECO:0000256" key="4">
    <source>
        <dbReference type="PIRSR" id="PIRSR606118-50"/>
    </source>
</evidence>
<organism evidence="9 10">
    <name type="scientific">Klugiella xanthotipulae</name>
    <dbReference type="NCBI Taxonomy" id="244735"/>
    <lineage>
        <taxon>Bacteria</taxon>
        <taxon>Bacillati</taxon>
        <taxon>Actinomycetota</taxon>
        <taxon>Actinomycetes</taxon>
        <taxon>Micrococcales</taxon>
        <taxon>Microbacteriaceae</taxon>
        <taxon>Klugiella</taxon>
    </lineage>
</organism>
<dbReference type="Gene3D" id="3.40.50.1390">
    <property type="entry name" value="Resolvase, N-terminal catalytic domain"/>
    <property type="match status" value="1"/>
</dbReference>
<dbReference type="GO" id="GO:0000150">
    <property type="term" value="F:DNA strand exchange activity"/>
    <property type="evidence" value="ECO:0007669"/>
    <property type="project" value="InterPro"/>
</dbReference>
<dbReference type="OrthoDB" id="3217513at2"/>
<evidence type="ECO:0000313" key="10">
    <source>
        <dbReference type="Proteomes" id="UP000318331"/>
    </source>
</evidence>
<keyword evidence="2" id="KW-0238">DNA-binding</keyword>
<dbReference type="InterPro" id="IPR011109">
    <property type="entry name" value="DNA_bind_recombinase_dom"/>
</dbReference>
<evidence type="ECO:0000256" key="3">
    <source>
        <dbReference type="ARBA" id="ARBA00023172"/>
    </source>
</evidence>
<dbReference type="GO" id="GO:0015074">
    <property type="term" value="P:DNA integration"/>
    <property type="evidence" value="ECO:0007669"/>
    <property type="project" value="UniProtKB-KW"/>
</dbReference>
<dbReference type="Proteomes" id="UP000318331">
    <property type="component" value="Unassembled WGS sequence"/>
</dbReference>
<dbReference type="InterPro" id="IPR006119">
    <property type="entry name" value="Resolv_N"/>
</dbReference>
<dbReference type="GO" id="GO:0003677">
    <property type="term" value="F:DNA binding"/>
    <property type="evidence" value="ECO:0007669"/>
    <property type="project" value="UniProtKB-KW"/>
</dbReference>
<dbReference type="InterPro" id="IPR036162">
    <property type="entry name" value="Resolvase-like_N_sf"/>
</dbReference>
<dbReference type="PANTHER" id="PTHR30461">
    <property type="entry name" value="DNA-INVERTASE FROM LAMBDOID PROPHAGE"/>
    <property type="match status" value="1"/>
</dbReference>
<evidence type="ECO:0000256" key="2">
    <source>
        <dbReference type="ARBA" id="ARBA00023125"/>
    </source>
</evidence>
<dbReference type="Pfam" id="PF00239">
    <property type="entry name" value="Resolvase"/>
    <property type="match status" value="1"/>
</dbReference>
<evidence type="ECO:0000256" key="1">
    <source>
        <dbReference type="ARBA" id="ARBA00022908"/>
    </source>
</evidence>
<dbReference type="Gene3D" id="3.90.1750.20">
    <property type="entry name" value="Putative Large Serine Recombinase, Chain B, Domain 2"/>
    <property type="match status" value="1"/>
</dbReference>
<dbReference type="PROSITE" id="PS51736">
    <property type="entry name" value="RECOMBINASES_3"/>
    <property type="match status" value="1"/>
</dbReference>
<evidence type="ECO:0000259" key="8">
    <source>
        <dbReference type="PROSITE" id="PS51737"/>
    </source>
</evidence>
<dbReference type="SMART" id="SM00857">
    <property type="entry name" value="Resolvase"/>
    <property type="match status" value="1"/>
</dbReference>
<comment type="caution">
    <text evidence="9">The sequence shown here is derived from an EMBL/GenBank/DDBJ whole genome shotgun (WGS) entry which is preliminary data.</text>
</comment>
<dbReference type="EMBL" id="VFPN01000003">
    <property type="protein sequence ID" value="TQM61118.1"/>
    <property type="molecule type" value="Genomic_DNA"/>
</dbReference>
<keyword evidence="3" id="KW-0233">DNA recombination</keyword>
<protein>
    <submittedName>
        <fullName evidence="9">DNA invertase Pin-like site-specific DNA recombinase</fullName>
    </submittedName>
</protein>
<accession>A0A543HS08</accession>
<dbReference type="SUPFAM" id="SSF53041">
    <property type="entry name" value="Resolvase-like"/>
    <property type="match status" value="1"/>
</dbReference>
<dbReference type="PANTHER" id="PTHR30461:SF23">
    <property type="entry name" value="DNA RECOMBINASE-RELATED"/>
    <property type="match status" value="1"/>
</dbReference>
<feature type="active site" description="O-(5'-phospho-DNA)-serine intermediate" evidence="4 5">
    <location>
        <position position="33"/>
    </location>
</feature>
<feature type="region of interest" description="Disordered" evidence="6">
    <location>
        <begin position="525"/>
        <end position="545"/>
    </location>
</feature>
<sequence length="571" mass="63761">MLTQSLLTPSTTIAEAQLSERDLASAVSYLRVSTKEQAEKGGKAEGFSIPAQRAANQKKAAQIGASVIEEFVDAGESAKKADRPALQEMIRYVKTHRVKYCIVHKVDRLARNRADDVAIHYALQEAGVTLVSATENIDETPSGMLLHGIMSTIAEFYSRNLATEVVKGMTQKAMSGGTPTKAPLGYLNTLERDKLGREVRSVATDPERAPLVAWAFQAYASGNYSLSELQKELALKGLTTLPTPKRPSRAVPVSSLHRMLRSPYYKGDVVYKSVRYDGEHHRLVEPEVWLAVQSVLSAHNLSGDRTQRHDHYLKGTVFCGSCDSRLMINHARSGSGTIYPYFVCSGRHQRTTNCTQKALHATDIENLVTNYYKNIHIPRETVDVLRESLNFELDRLTAAAGTEAAELSTRRTKNLAEQDRLLNAHLADAITLEQFTAKQNTLRAELDTIDSRLAEHHNDYAEARLHINDCLELAADISRIYNGCDDHTRRLCNQAFFEKIYIDENHTIRPEFATPFDTVLNQEKTKAAHEWSTQRAATSNESEVPTPSIWLQVGTSNIRCPRLDSNQRPTD</sequence>
<proteinExistence type="predicted"/>
<evidence type="ECO:0000313" key="9">
    <source>
        <dbReference type="EMBL" id="TQM61118.1"/>
    </source>
</evidence>
<feature type="compositionally biased region" description="Polar residues" evidence="6">
    <location>
        <begin position="531"/>
        <end position="545"/>
    </location>
</feature>
<evidence type="ECO:0000256" key="5">
    <source>
        <dbReference type="PROSITE-ProRule" id="PRU10137"/>
    </source>
</evidence>
<dbReference type="InterPro" id="IPR006118">
    <property type="entry name" value="Recombinase_CS"/>
</dbReference>
<dbReference type="AlphaFoldDB" id="A0A543HS08"/>